<gene>
    <name evidence="5" type="primary">nusG</name>
    <name evidence="11" type="ORF">RSPPHO_00018</name>
</gene>
<protein>
    <recommendedName>
        <fullName evidence="5 6">Transcription termination/antitermination protein NusG</fullName>
    </recommendedName>
</protein>
<sequence>MRWRRLFSFLSIFCWPKAFSFSLAWECERVVARWYVIHVYSGFENKVAQSIREQATQKGMDSLIEEVLVPSEEIVEVRRGAKVNAERKFFPGYVLVKMDLTDDTWHLVKNTSKVTGFLGGRGRPSPITDREAERILHQVQEGIDRPKPSIVFEVGEQVRVCDGPFTSFNGLVEEVDEERARLKVSVSIFGRSTPVELEYTQVEKI</sequence>
<comment type="similarity">
    <text evidence="5 7">Belongs to the NusG family.</text>
</comment>
<dbReference type="PRINTS" id="PR00338">
    <property type="entry name" value="NUSGTNSCPFCT"/>
</dbReference>
<dbReference type="PANTHER" id="PTHR30265">
    <property type="entry name" value="RHO-INTERACTING TRANSCRIPTION TERMINATION FACTOR NUSG"/>
    <property type="match status" value="1"/>
</dbReference>
<comment type="function">
    <text evidence="5 7">Participates in transcription elongation, termination and antitermination.</text>
</comment>
<dbReference type="InterPro" id="IPR001062">
    <property type="entry name" value="Transcrpt_antiterm_NusG"/>
</dbReference>
<keyword evidence="1 5" id="KW-0806">Transcription termination</keyword>
<keyword evidence="4 5" id="KW-0804">Transcription</keyword>
<keyword evidence="3 5" id="KW-0805">Transcription regulation</keyword>
<feature type="domain" description="NusG-like N-terminal" evidence="9">
    <location>
        <begin position="31"/>
        <end position="139"/>
    </location>
</feature>
<dbReference type="SMART" id="SM00738">
    <property type="entry name" value="NGN"/>
    <property type="match status" value="1"/>
</dbReference>
<dbReference type="InterPro" id="IPR047050">
    <property type="entry name" value="NGN"/>
</dbReference>
<dbReference type="HOGENOM" id="CLU_067287_1_0_5"/>
<dbReference type="STRING" id="1150469.RSPPHO_00018"/>
<feature type="chain" id="PRO_5003607096" description="Transcription termination/antitermination protein NusG" evidence="8">
    <location>
        <begin position="21"/>
        <end position="205"/>
    </location>
</feature>
<dbReference type="Gene3D" id="2.30.30.30">
    <property type="match status" value="1"/>
</dbReference>
<organism evidence="11 12">
    <name type="scientific">Pararhodospirillum photometricum DSM 122</name>
    <dbReference type="NCBI Taxonomy" id="1150469"/>
    <lineage>
        <taxon>Bacteria</taxon>
        <taxon>Pseudomonadati</taxon>
        <taxon>Pseudomonadota</taxon>
        <taxon>Alphaproteobacteria</taxon>
        <taxon>Rhodospirillales</taxon>
        <taxon>Rhodospirillaceae</taxon>
        <taxon>Pararhodospirillum</taxon>
    </lineage>
</organism>
<name>H6SIL7_PARPM</name>
<dbReference type="NCBIfam" id="TIGR00922">
    <property type="entry name" value="nusG"/>
    <property type="match status" value="1"/>
</dbReference>
<evidence type="ECO:0000313" key="11">
    <source>
        <dbReference type="EMBL" id="CCG06644.1"/>
    </source>
</evidence>
<dbReference type="SMART" id="SM00739">
    <property type="entry name" value="KOW"/>
    <property type="match status" value="1"/>
</dbReference>
<dbReference type="SUPFAM" id="SSF82679">
    <property type="entry name" value="N-utilization substance G protein NusG, N-terminal domain"/>
    <property type="match status" value="1"/>
</dbReference>
<dbReference type="CDD" id="cd06091">
    <property type="entry name" value="KOW_NusG"/>
    <property type="match status" value="1"/>
</dbReference>
<evidence type="ECO:0000256" key="8">
    <source>
        <dbReference type="SAM" id="SignalP"/>
    </source>
</evidence>
<dbReference type="PROSITE" id="PS01014">
    <property type="entry name" value="NUSG"/>
    <property type="match status" value="1"/>
</dbReference>
<accession>H6SIL7</accession>
<dbReference type="InterPro" id="IPR014722">
    <property type="entry name" value="Rib_uL2_dom2"/>
</dbReference>
<dbReference type="GO" id="GO:0005829">
    <property type="term" value="C:cytosol"/>
    <property type="evidence" value="ECO:0007669"/>
    <property type="project" value="UniProtKB-ARBA"/>
</dbReference>
<dbReference type="FunFam" id="2.30.30.30:FF:000002">
    <property type="entry name" value="Transcription termination/antitermination factor NusG"/>
    <property type="match status" value="1"/>
</dbReference>
<dbReference type="KEGG" id="rpm:RSPPHO_00018"/>
<dbReference type="GO" id="GO:0006353">
    <property type="term" value="P:DNA-templated transcription termination"/>
    <property type="evidence" value="ECO:0007669"/>
    <property type="project" value="UniProtKB-UniRule"/>
</dbReference>
<dbReference type="InterPro" id="IPR043425">
    <property type="entry name" value="NusG-like"/>
</dbReference>
<evidence type="ECO:0000256" key="2">
    <source>
        <dbReference type="ARBA" id="ARBA00022814"/>
    </source>
</evidence>
<dbReference type="Pfam" id="PF00467">
    <property type="entry name" value="KOW"/>
    <property type="match status" value="1"/>
</dbReference>
<dbReference type="GO" id="GO:0032784">
    <property type="term" value="P:regulation of DNA-templated transcription elongation"/>
    <property type="evidence" value="ECO:0007669"/>
    <property type="project" value="InterPro"/>
</dbReference>
<dbReference type="GO" id="GO:0006354">
    <property type="term" value="P:DNA-templated transcription elongation"/>
    <property type="evidence" value="ECO:0007669"/>
    <property type="project" value="UniProtKB-UniRule"/>
</dbReference>
<dbReference type="InterPro" id="IPR036735">
    <property type="entry name" value="NGN_dom_sf"/>
</dbReference>
<dbReference type="SUPFAM" id="SSF50104">
    <property type="entry name" value="Translation proteins SH3-like domain"/>
    <property type="match status" value="1"/>
</dbReference>
<dbReference type="InterPro" id="IPR005824">
    <property type="entry name" value="KOW"/>
</dbReference>
<evidence type="ECO:0000256" key="6">
    <source>
        <dbReference type="NCBIfam" id="TIGR00922"/>
    </source>
</evidence>
<dbReference type="InterPro" id="IPR008991">
    <property type="entry name" value="Translation_prot_SH3-like_sf"/>
</dbReference>
<evidence type="ECO:0000256" key="3">
    <source>
        <dbReference type="ARBA" id="ARBA00023015"/>
    </source>
</evidence>
<evidence type="ECO:0000259" key="9">
    <source>
        <dbReference type="SMART" id="SM00738"/>
    </source>
</evidence>
<evidence type="ECO:0000313" key="12">
    <source>
        <dbReference type="Proteomes" id="UP000033220"/>
    </source>
</evidence>
<dbReference type="GO" id="GO:0031564">
    <property type="term" value="P:transcription antitermination"/>
    <property type="evidence" value="ECO:0007669"/>
    <property type="project" value="UniProtKB-UniRule"/>
</dbReference>
<dbReference type="AlphaFoldDB" id="H6SIL7"/>
<dbReference type="Pfam" id="PF02357">
    <property type="entry name" value="NusG"/>
    <property type="match status" value="1"/>
</dbReference>
<dbReference type="EMBL" id="HE663493">
    <property type="protein sequence ID" value="CCG06644.1"/>
    <property type="molecule type" value="Genomic_DNA"/>
</dbReference>
<dbReference type="HAMAP" id="MF_00948">
    <property type="entry name" value="NusG"/>
    <property type="match status" value="1"/>
</dbReference>
<evidence type="ECO:0000256" key="1">
    <source>
        <dbReference type="ARBA" id="ARBA00022472"/>
    </source>
</evidence>
<evidence type="ECO:0000256" key="5">
    <source>
        <dbReference type="HAMAP-Rule" id="MF_00948"/>
    </source>
</evidence>
<keyword evidence="8" id="KW-0732">Signal</keyword>
<keyword evidence="12" id="KW-1185">Reference proteome</keyword>
<proteinExistence type="inferred from homology"/>
<keyword evidence="2 5" id="KW-0889">Transcription antitermination</keyword>
<dbReference type="InterPro" id="IPR015869">
    <property type="entry name" value="Transcrpt_antiterm_NusG_bac_CS"/>
</dbReference>
<dbReference type="eggNOG" id="COG0250">
    <property type="taxonomic scope" value="Bacteria"/>
</dbReference>
<evidence type="ECO:0000259" key="10">
    <source>
        <dbReference type="SMART" id="SM00739"/>
    </source>
</evidence>
<dbReference type="Proteomes" id="UP000033220">
    <property type="component" value="Chromosome DSM 122"/>
</dbReference>
<dbReference type="PANTHER" id="PTHR30265:SF2">
    <property type="entry name" value="TRANSCRIPTION TERMINATION_ANTITERMINATION PROTEIN NUSG"/>
    <property type="match status" value="1"/>
</dbReference>
<dbReference type="PATRIC" id="fig|1150469.3.peg.46"/>
<feature type="domain" description="KOW" evidence="10">
    <location>
        <begin position="151"/>
        <end position="178"/>
    </location>
</feature>
<evidence type="ECO:0000256" key="7">
    <source>
        <dbReference type="RuleBase" id="RU000538"/>
    </source>
</evidence>
<dbReference type="CDD" id="cd09891">
    <property type="entry name" value="NGN_Bact_1"/>
    <property type="match status" value="1"/>
</dbReference>
<dbReference type="Gene3D" id="3.30.70.940">
    <property type="entry name" value="NusG, N-terminal domain"/>
    <property type="match status" value="1"/>
</dbReference>
<reference evidence="11 12" key="1">
    <citation type="submission" date="2012-02" db="EMBL/GenBank/DDBJ databases">
        <title>Shotgun genome sequence of Phaeospirillum photometricum DSM 122.</title>
        <authorList>
            <person name="Duquesne K."/>
            <person name="Sturgis J."/>
        </authorList>
    </citation>
    <scope>NUCLEOTIDE SEQUENCE [LARGE SCALE GENOMIC DNA]</scope>
    <source>
        <strain evidence="12">DSM122</strain>
    </source>
</reference>
<dbReference type="InterPro" id="IPR006645">
    <property type="entry name" value="NGN-like_dom"/>
</dbReference>
<evidence type="ECO:0000256" key="4">
    <source>
        <dbReference type="ARBA" id="ARBA00023163"/>
    </source>
</evidence>
<feature type="signal peptide" evidence="8">
    <location>
        <begin position="1"/>
        <end position="20"/>
    </location>
</feature>